<comment type="caution">
    <text evidence="2">The sequence shown here is derived from an EMBL/GenBank/DDBJ whole genome shotgun (WGS) entry which is preliminary data.</text>
</comment>
<evidence type="ECO:0000313" key="3">
    <source>
        <dbReference type="Proteomes" id="UP000032142"/>
    </source>
</evidence>
<sequence length="59" mass="7022">MGLELCYVISLFVYGLLSFGKLILYVFSIVFRYRSYQKLGDHRGSSPLYQTYLWYLIKV</sequence>
<evidence type="ECO:0000256" key="1">
    <source>
        <dbReference type="SAM" id="Phobius"/>
    </source>
</evidence>
<keyword evidence="1" id="KW-0472">Membrane</keyword>
<proteinExistence type="predicted"/>
<accession>A0A0B0MYD1</accession>
<dbReference type="EMBL" id="JRRC01428517">
    <property type="protein sequence ID" value="KHG05347.1"/>
    <property type="molecule type" value="Genomic_DNA"/>
</dbReference>
<keyword evidence="3" id="KW-1185">Reference proteome</keyword>
<evidence type="ECO:0000313" key="2">
    <source>
        <dbReference type="EMBL" id="KHG05347.1"/>
    </source>
</evidence>
<feature type="transmembrane region" description="Helical" evidence="1">
    <location>
        <begin position="12"/>
        <end position="33"/>
    </location>
</feature>
<keyword evidence="1" id="KW-0812">Transmembrane</keyword>
<gene>
    <name evidence="2" type="ORF">F383_30464</name>
</gene>
<dbReference type="AlphaFoldDB" id="A0A0B0MYD1"/>
<reference evidence="3" key="1">
    <citation type="submission" date="2014-09" db="EMBL/GenBank/DDBJ databases">
        <authorList>
            <person name="Mudge J."/>
            <person name="Ramaraj T."/>
            <person name="Lindquist I.E."/>
            <person name="Bharti A.K."/>
            <person name="Sundararajan A."/>
            <person name="Cameron C.T."/>
            <person name="Woodward J.E."/>
            <person name="May G.D."/>
            <person name="Brubaker C."/>
            <person name="Broadhvest J."/>
            <person name="Wilkins T.A."/>
        </authorList>
    </citation>
    <scope>NUCLEOTIDE SEQUENCE</scope>
    <source>
        <strain evidence="3">cv. AKA8401</strain>
    </source>
</reference>
<organism evidence="2 3">
    <name type="scientific">Gossypium arboreum</name>
    <name type="common">Tree cotton</name>
    <name type="synonym">Gossypium nanking</name>
    <dbReference type="NCBI Taxonomy" id="29729"/>
    <lineage>
        <taxon>Eukaryota</taxon>
        <taxon>Viridiplantae</taxon>
        <taxon>Streptophyta</taxon>
        <taxon>Embryophyta</taxon>
        <taxon>Tracheophyta</taxon>
        <taxon>Spermatophyta</taxon>
        <taxon>Magnoliopsida</taxon>
        <taxon>eudicotyledons</taxon>
        <taxon>Gunneridae</taxon>
        <taxon>Pentapetalae</taxon>
        <taxon>rosids</taxon>
        <taxon>malvids</taxon>
        <taxon>Malvales</taxon>
        <taxon>Malvaceae</taxon>
        <taxon>Malvoideae</taxon>
        <taxon>Gossypium</taxon>
    </lineage>
</organism>
<dbReference type="Proteomes" id="UP000032142">
    <property type="component" value="Unassembled WGS sequence"/>
</dbReference>
<keyword evidence="1" id="KW-1133">Transmembrane helix</keyword>
<name>A0A0B0MYD1_GOSAR</name>
<protein>
    <submittedName>
        <fullName evidence="2">Uncharacterized protein</fullName>
    </submittedName>
</protein>